<evidence type="ECO:0000256" key="3">
    <source>
        <dbReference type="ARBA" id="ARBA00022692"/>
    </source>
</evidence>
<protein>
    <submittedName>
        <fullName evidence="13">Ion transport protein</fullName>
    </submittedName>
</protein>
<evidence type="ECO:0000256" key="9">
    <source>
        <dbReference type="ARBA" id="ARBA00023180"/>
    </source>
</evidence>
<feature type="transmembrane region" description="Helical" evidence="11">
    <location>
        <begin position="21"/>
        <end position="46"/>
    </location>
</feature>
<dbReference type="PANTHER" id="PTHR45628:SF7">
    <property type="entry name" value="VOLTAGE-DEPENDENT CALCIUM CHANNEL TYPE A SUBUNIT ALPHA-1"/>
    <property type="match status" value="1"/>
</dbReference>
<keyword evidence="2" id="KW-0813">Transport</keyword>
<comment type="subcellular location">
    <subcellularLocation>
        <location evidence="1">Membrane</location>
        <topology evidence="1">Multi-pass membrane protein</topology>
    </subcellularLocation>
</comment>
<evidence type="ECO:0000256" key="11">
    <source>
        <dbReference type="SAM" id="Phobius"/>
    </source>
</evidence>
<organism evidence="13">
    <name type="scientific">Myoviridae sp. ctPuP5</name>
    <dbReference type="NCBI Taxonomy" id="2823543"/>
    <lineage>
        <taxon>Viruses</taxon>
        <taxon>Duplodnaviria</taxon>
        <taxon>Heunggongvirae</taxon>
        <taxon>Uroviricota</taxon>
        <taxon>Caudoviricetes</taxon>
    </lineage>
</organism>
<keyword evidence="7" id="KW-0406">Ion transport</keyword>
<proteinExistence type="predicted"/>
<evidence type="ECO:0000256" key="8">
    <source>
        <dbReference type="ARBA" id="ARBA00023136"/>
    </source>
</evidence>
<evidence type="ECO:0000256" key="2">
    <source>
        <dbReference type="ARBA" id="ARBA00022448"/>
    </source>
</evidence>
<dbReference type="GO" id="GO:0098703">
    <property type="term" value="P:calcium ion import across plasma membrane"/>
    <property type="evidence" value="ECO:0007669"/>
    <property type="project" value="TreeGrafter"/>
</dbReference>
<keyword evidence="6 11" id="KW-1133">Transmembrane helix</keyword>
<name>A0A8S5L960_9CAUD</name>
<feature type="transmembrane region" description="Helical" evidence="11">
    <location>
        <begin position="83"/>
        <end position="102"/>
    </location>
</feature>
<feature type="transmembrane region" description="Helical" evidence="11">
    <location>
        <begin position="52"/>
        <end position="71"/>
    </location>
</feature>
<dbReference type="GO" id="GO:0008331">
    <property type="term" value="F:high voltage-gated calcium channel activity"/>
    <property type="evidence" value="ECO:0007669"/>
    <property type="project" value="TreeGrafter"/>
</dbReference>
<dbReference type="PANTHER" id="PTHR45628">
    <property type="entry name" value="VOLTAGE-DEPENDENT CALCIUM CHANNEL TYPE A SUBUNIT ALPHA-1"/>
    <property type="match status" value="1"/>
</dbReference>
<evidence type="ECO:0000256" key="6">
    <source>
        <dbReference type="ARBA" id="ARBA00022989"/>
    </source>
</evidence>
<dbReference type="EMBL" id="BK014662">
    <property type="protein sequence ID" value="DAD66461.1"/>
    <property type="molecule type" value="Genomic_DNA"/>
</dbReference>
<dbReference type="InterPro" id="IPR050599">
    <property type="entry name" value="VDCC_alpha-1_subunit"/>
</dbReference>
<feature type="transmembrane region" description="Helical" evidence="11">
    <location>
        <begin position="138"/>
        <end position="161"/>
    </location>
</feature>
<accession>A0A8S5L960</accession>
<evidence type="ECO:0000313" key="13">
    <source>
        <dbReference type="EMBL" id="DAD66461.1"/>
    </source>
</evidence>
<keyword evidence="8 11" id="KW-0472">Membrane</keyword>
<evidence type="ECO:0000256" key="10">
    <source>
        <dbReference type="ARBA" id="ARBA00023303"/>
    </source>
</evidence>
<keyword evidence="10" id="KW-0407">Ion channel</keyword>
<keyword evidence="3 11" id="KW-0812">Transmembrane</keyword>
<reference evidence="13" key="1">
    <citation type="journal article" date="2021" name="Proc. Natl. Acad. Sci. U.S.A.">
        <title>A Catalog of Tens of Thousands of Viruses from Human Metagenomes Reveals Hidden Associations with Chronic Diseases.</title>
        <authorList>
            <person name="Tisza M.J."/>
            <person name="Buck C.B."/>
        </authorList>
    </citation>
    <scope>NUCLEOTIDE SEQUENCE</scope>
    <source>
        <strain evidence="13">CtPuP5</strain>
    </source>
</reference>
<keyword evidence="4" id="KW-0106">Calcium</keyword>
<dbReference type="Gene3D" id="1.20.120.350">
    <property type="entry name" value="Voltage-gated potassium channels. Chain C"/>
    <property type="match status" value="1"/>
</dbReference>
<dbReference type="InterPro" id="IPR005821">
    <property type="entry name" value="Ion_trans_dom"/>
</dbReference>
<dbReference type="SUPFAM" id="SSF81324">
    <property type="entry name" value="Voltage-gated potassium channels"/>
    <property type="match status" value="1"/>
</dbReference>
<feature type="transmembrane region" description="Helical" evidence="11">
    <location>
        <begin position="213"/>
        <end position="234"/>
    </location>
</feature>
<dbReference type="InterPro" id="IPR027359">
    <property type="entry name" value="Volt_channel_dom_sf"/>
</dbReference>
<sequence length="268" mass="30957">MMTNMKLKIIKTIYSFFLNDNHITWLIVINCFVTFLLAFSSIPLWFHDRMVTIDLILTIIFGIEIAVKVKIYGKRFFKKHINTFDFILVVISLLPLFFGSYLERMDYLLVLRTVRIFKCTRLFRAIPNYERLLLNLKIAFRASIGVIVGIFILIFIISIILSSLYSKVAPEYFGNPIESIYTVFRMFTIEGWYDIPNAIADNTSPLIGTISKIGFCLIVLIGGMFGMSFVTSSFTDELAVDNNDNVMKELQELKEMIKKQNEKLGNND</sequence>
<dbReference type="Pfam" id="PF00520">
    <property type="entry name" value="Ion_trans"/>
    <property type="match status" value="1"/>
</dbReference>
<keyword evidence="9" id="KW-0325">Glycoprotein</keyword>
<dbReference type="GO" id="GO:0005891">
    <property type="term" value="C:voltage-gated calcium channel complex"/>
    <property type="evidence" value="ECO:0007669"/>
    <property type="project" value="TreeGrafter"/>
</dbReference>
<keyword evidence="5" id="KW-0851">Voltage-gated channel</keyword>
<evidence type="ECO:0000256" key="5">
    <source>
        <dbReference type="ARBA" id="ARBA00022882"/>
    </source>
</evidence>
<evidence type="ECO:0000259" key="12">
    <source>
        <dbReference type="Pfam" id="PF00520"/>
    </source>
</evidence>
<dbReference type="Gene3D" id="1.10.287.70">
    <property type="match status" value="1"/>
</dbReference>
<evidence type="ECO:0000256" key="1">
    <source>
        <dbReference type="ARBA" id="ARBA00004141"/>
    </source>
</evidence>
<evidence type="ECO:0000256" key="4">
    <source>
        <dbReference type="ARBA" id="ARBA00022837"/>
    </source>
</evidence>
<feature type="domain" description="Ion transport" evidence="12">
    <location>
        <begin position="23"/>
        <end position="230"/>
    </location>
</feature>
<evidence type="ECO:0000256" key="7">
    <source>
        <dbReference type="ARBA" id="ARBA00023065"/>
    </source>
</evidence>